<dbReference type="InterPro" id="IPR038717">
    <property type="entry name" value="Tc1-like_DDE_dom"/>
</dbReference>
<dbReference type="InterPro" id="IPR047655">
    <property type="entry name" value="Transpos_IS630-like"/>
</dbReference>
<accession>A0A090ANB5</accession>
<sequence>MIPQTPTLKHRRNGLNWCFFDSTDLHWCPEVGFSYVSKGHQPKVESPGNANPWYALFGSLVYPEGSGWYTLHERKRHQEVRAHLERLLDSDPNVFWLVVMDNASAHTTPKLDKFWEQNRDRLSVVSLPTYSPHLNLIERLWRVMRGQLTKNQFYPSLTELAQAVVEWFETFPISRFCSLMGVDETPLIFI</sequence>
<dbReference type="GO" id="GO:0003676">
    <property type="term" value="F:nucleic acid binding"/>
    <property type="evidence" value="ECO:0007669"/>
    <property type="project" value="InterPro"/>
</dbReference>
<reference evidence="2 3" key="1">
    <citation type="journal article" date="2014" name="ISME J.">
        <title>Ecophysiology of Thioploca ingrica as revealed by the complete genome sequence supplemented with proteomic evidence.</title>
        <authorList>
            <person name="Kojima H."/>
            <person name="Ogura Y."/>
            <person name="Yamamoto N."/>
            <person name="Togashi T."/>
            <person name="Mori H."/>
            <person name="Watanabe T."/>
            <person name="Nemoto F."/>
            <person name="Kurokawa K."/>
            <person name="Hayashi T."/>
            <person name="Fukui M."/>
        </authorList>
    </citation>
    <scope>NUCLEOTIDE SEQUENCE [LARGE SCALE GENOMIC DNA]</scope>
</reference>
<name>A0A090ANB5_9GAMM</name>
<protein>
    <submittedName>
        <fullName evidence="2">Transposase</fullName>
    </submittedName>
</protein>
<dbReference type="Proteomes" id="UP000031623">
    <property type="component" value="Chromosome"/>
</dbReference>
<gene>
    <name evidence="2" type="ORF">THII_3295</name>
</gene>
<dbReference type="OrthoDB" id="5379828at2"/>
<evidence type="ECO:0000259" key="1">
    <source>
        <dbReference type="Pfam" id="PF13358"/>
    </source>
</evidence>
<dbReference type="NCBIfam" id="NF033545">
    <property type="entry name" value="transpos_IS630"/>
    <property type="match status" value="1"/>
</dbReference>
<proteinExistence type="predicted"/>
<keyword evidence="3" id="KW-1185">Reference proteome</keyword>
<dbReference type="InterPro" id="IPR036397">
    <property type="entry name" value="RNaseH_sf"/>
</dbReference>
<dbReference type="Gene3D" id="3.30.420.10">
    <property type="entry name" value="Ribonuclease H-like superfamily/Ribonuclease H"/>
    <property type="match status" value="1"/>
</dbReference>
<feature type="domain" description="Tc1-like transposase DDE" evidence="1">
    <location>
        <begin position="18"/>
        <end position="160"/>
    </location>
</feature>
<evidence type="ECO:0000313" key="3">
    <source>
        <dbReference type="Proteomes" id="UP000031623"/>
    </source>
</evidence>
<dbReference type="EMBL" id="AP014633">
    <property type="protein sequence ID" value="BAP57592.1"/>
    <property type="molecule type" value="Genomic_DNA"/>
</dbReference>
<dbReference type="AlphaFoldDB" id="A0A090ANB5"/>
<evidence type="ECO:0000313" key="2">
    <source>
        <dbReference type="EMBL" id="BAP57592.1"/>
    </source>
</evidence>
<dbReference type="STRING" id="40754.THII_3295"/>
<dbReference type="Pfam" id="PF13358">
    <property type="entry name" value="DDE_3"/>
    <property type="match status" value="1"/>
</dbReference>
<organism evidence="2 3">
    <name type="scientific">Thioploca ingrica</name>
    <dbReference type="NCBI Taxonomy" id="40754"/>
    <lineage>
        <taxon>Bacteria</taxon>
        <taxon>Pseudomonadati</taxon>
        <taxon>Pseudomonadota</taxon>
        <taxon>Gammaproteobacteria</taxon>
        <taxon>Thiotrichales</taxon>
        <taxon>Thiotrichaceae</taxon>
        <taxon>Thioploca</taxon>
    </lineage>
</organism>
<dbReference type="HOGENOM" id="CLU_056788_15_2_6"/>
<dbReference type="KEGG" id="tig:THII_3295"/>